<feature type="non-terminal residue" evidence="2">
    <location>
        <position position="401"/>
    </location>
</feature>
<proteinExistence type="predicted"/>
<comment type="caution">
    <text evidence="2">The sequence shown here is derived from an EMBL/GenBank/DDBJ whole genome shotgun (WGS) entry which is preliminary data.</text>
</comment>
<feature type="region of interest" description="Disordered" evidence="1">
    <location>
        <begin position="192"/>
        <end position="218"/>
    </location>
</feature>
<keyword evidence="3" id="KW-1185">Reference proteome</keyword>
<dbReference type="EMBL" id="LGRX02035102">
    <property type="protein sequence ID" value="KAK3236286.1"/>
    <property type="molecule type" value="Genomic_DNA"/>
</dbReference>
<dbReference type="Proteomes" id="UP001190700">
    <property type="component" value="Unassembled WGS sequence"/>
</dbReference>
<gene>
    <name evidence="2" type="ORF">CYMTET_53568</name>
</gene>
<accession>A0AAE0EPY0</accession>
<reference evidence="2 3" key="1">
    <citation type="journal article" date="2015" name="Genome Biol. Evol.">
        <title>Comparative Genomics of a Bacterivorous Green Alga Reveals Evolutionary Causalities and Consequences of Phago-Mixotrophic Mode of Nutrition.</title>
        <authorList>
            <person name="Burns J.A."/>
            <person name="Paasch A."/>
            <person name="Narechania A."/>
            <person name="Kim E."/>
        </authorList>
    </citation>
    <scope>NUCLEOTIDE SEQUENCE [LARGE SCALE GENOMIC DNA]</scope>
    <source>
        <strain evidence="2 3">PLY_AMNH</strain>
    </source>
</reference>
<dbReference type="AlphaFoldDB" id="A0AAE0EPY0"/>
<evidence type="ECO:0000313" key="3">
    <source>
        <dbReference type="Proteomes" id="UP001190700"/>
    </source>
</evidence>
<sequence>MYVMESLPPVYMLKMADTTDFATLDADQVSVAPTKNHNRGKRPRTSEEQNITSLAVPYATFKDEYNGKIAAGTNAGWVGVIVNATVKSREIIPTKGDEQCGILAICGPVEADDVPYHNCAGQSGSVAPDGCSLVSDVRCAANADVRAQIRNALCRAVCGVRRLFMWLVVKMLAELGDHSSVAWLLKERSSETWQRQTQLPGPESRPLASGEDSASEDDVALEMGASTSARSPGICTHSLEVGHIELTAEQACAASQAHAGLGAHELHVSSEARAARIVERLMAKLDFAREKVVFNMKGRKEADVPEESCWATGDIEDMKILYYFFFSFNDFCQRIGQHRSAFVKASRERAAHKASTTMLWGLLPTQLVLHISPRTIRTGFKTALAVVIAAVINAYLFDWSA</sequence>
<protein>
    <submittedName>
        <fullName evidence="2">Uncharacterized protein</fullName>
    </submittedName>
</protein>
<evidence type="ECO:0000256" key="1">
    <source>
        <dbReference type="SAM" id="MobiDB-lite"/>
    </source>
</evidence>
<name>A0AAE0EPY0_9CHLO</name>
<organism evidence="2 3">
    <name type="scientific">Cymbomonas tetramitiformis</name>
    <dbReference type="NCBI Taxonomy" id="36881"/>
    <lineage>
        <taxon>Eukaryota</taxon>
        <taxon>Viridiplantae</taxon>
        <taxon>Chlorophyta</taxon>
        <taxon>Pyramimonadophyceae</taxon>
        <taxon>Pyramimonadales</taxon>
        <taxon>Pyramimonadaceae</taxon>
        <taxon>Cymbomonas</taxon>
    </lineage>
</organism>
<evidence type="ECO:0000313" key="2">
    <source>
        <dbReference type="EMBL" id="KAK3236286.1"/>
    </source>
</evidence>